<evidence type="ECO:0000259" key="2">
    <source>
        <dbReference type="Pfam" id="PF01880"/>
    </source>
</evidence>
<keyword evidence="1" id="KW-0732">Signal</keyword>
<dbReference type="GO" id="GO:0005506">
    <property type="term" value="F:iron ion binding"/>
    <property type="evidence" value="ECO:0007669"/>
    <property type="project" value="InterPro"/>
</dbReference>
<dbReference type="Gene3D" id="2.60.40.730">
    <property type="entry name" value="SOR catalytic domain"/>
    <property type="match status" value="1"/>
</dbReference>
<evidence type="ECO:0000313" key="3">
    <source>
        <dbReference type="EMBL" id="VFK38364.1"/>
    </source>
</evidence>
<proteinExistence type="predicted"/>
<dbReference type="SUPFAM" id="SSF49367">
    <property type="entry name" value="Superoxide reductase-like"/>
    <property type="match status" value="1"/>
</dbReference>
<gene>
    <name evidence="3" type="ORF">BECKTC1821D_GA0114238_100454</name>
</gene>
<sequence>MQRRNLIRLTLAGMAATALMPKAVFAKADSANPSGKDAHPMASHPMTSHPMAGGVFYTKEAPGRWKGKENSHAPIIEVEKKSGKTSVKITTGHEMKGHEHYIVKHILLDGEYGFLGEKMFDPSKDKAPISTFPLEEYKGPIHALSVCNKHDTWLVAGEVK</sequence>
<evidence type="ECO:0000256" key="1">
    <source>
        <dbReference type="SAM" id="SignalP"/>
    </source>
</evidence>
<dbReference type="GO" id="GO:0016491">
    <property type="term" value="F:oxidoreductase activity"/>
    <property type="evidence" value="ECO:0007669"/>
    <property type="project" value="InterPro"/>
</dbReference>
<dbReference type="InterPro" id="IPR036073">
    <property type="entry name" value="Desulfoferrodoxin_Fe-bd_dom_sf"/>
</dbReference>
<protein>
    <submittedName>
        <fullName evidence="3">Superoxide reductase</fullName>
    </submittedName>
</protein>
<feature type="signal peptide" evidence="1">
    <location>
        <begin position="1"/>
        <end position="26"/>
    </location>
</feature>
<dbReference type="Pfam" id="PF01880">
    <property type="entry name" value="Desulfoferrodox"/>
    <property type="match status" value="1"/>
</dbReference>
<feature type="chain" id="PRO_5019422103" evidence="1">
    <location>
        <begin position="27"/>
        <end position="160"/>
    </location>
</feature>
<feature type="domain" description="Desulfoferrodoxin ferrous iron-binding" evidence="2">
    <location>
        <begin position="67"/>
        <end position="153"/>
    </location>
</feature>
<reference evidence="3" key="1">
    <citation type="submission" date="2019-02" db="EMBL/GenBank/DDBJ databases">
        <authorList>
            <person name="Gruber-Vodicka R. H."/>
            <person name="Seah K. B. B."/>
        </authorList>
    </citation>
    <scope>NUCLEOTIDE SEQUENCE</scope>
    <source>
        <strain evidence="3">BECK_BZ123</strain>
    </source>
</reference>
<dbReference type="InterPro" id="IPR002742">
    <property type="entry name" value="Desulfoferrodoxin_Fe-bd_dom"/>
</dbReference>
<name>A0A450YA52_9GAMM</name>
<organism evidence="3">
    <name type="scientific">Candidatus Kentrum sp. TC</name>
    <dbReference type="NCBI Taxonomy" id="2126339"/>
    <lineage>
        <taxon>Bacteria</taxon>
        <taxon>Pseudomonadati</taxon>
        <taxon>Pseudomonadota</taxon>
        <taxon>Gammaproteobacteria</taxon>
        <taxon>Candidatus Kentrum</taxon>
    </lineage>
</organism>
<accession>A0A450YA52</accession>
<dbReference type="EMBL" id="CAADFS010000004">
    <property type="protein sequence ID" value="VFK38364.1"/>
    <property type="molecule type" value="Genomic_DNA"/>
</dbReference>
<dbReference type="AlphaFoldDB" id="A0A450YA52"/>